<dbReference type="OrthoDB" id="5918429at2759"/>
<name>B7QC38_IXOSC</name>
<dbReference type="SUPFAM" id="SSF48371">
    <property type="entry name" value="ARM repeat"/>
    <property type="match status" value="1"/>
</dbReference>
<dbReference type="InterPro" id="IPR016024">
    <property type="entry name" value="ARM-type_fold"/>
</dbReference>
<accession>B7QC38</accession>
<dbReference type="VEuPathDB" id="VectorBase:ISCW012393"/>
<dbReference type="InterPro" id="IPR000225">
    <property type="entry name" value="Armadillo"/>
</dbReference>
<dbReference type="GO" id="GO:0030178">
    <property type="term" value="P:negative regulation of Wnt signaling pathway"/>
    <property type="evidence" value="ECO:0007669"/>
    <property type="project" value="InterPro"/>
</dbReference>
<evidence type="ECO:0000313" key="5">
    <source>
        <dbReference type="EnsemblMetazoa" id="ISCW012393-PA"/>
    </source>
</evidence>
<evidence type="ECO:0000313" key="6">
    <source>
        <dbReference type="Proteomes" id="UP000001555"/>
    </source>
</evidence>
<dbReference type="GO" id="GO:0005737">
    <property type="term" value="C:cytoplasm"/>
    <property type="evidence" value="ECO:0007669"/>
    <property type="project" value="UniProtKB-ARBA"/>
</dbReference>
<dbReference type="InterPro" id="IPR011989">
    <property type="entry name" value="ARM-like"/>
</dbReference>
<keyword evidence="7" id="KW-1267">Proteomics identification</keyword>
<keyword evidence="6" id="KW-1185">Reference proteome</keyword>
<evidence type="ECO:0000313" key="4">
    <source>
        <dbReference type="EMBL" id="EEC16410.1"/>
    </source>
</evidence>
<proteinExistence type="evidence at protein level"/>
<dbReference type="EMBL" id="DS904368">
    <property type="protein sequence ID" value="EEC16410.1"/>
    <property type="molecule type" value="Genomic_DNA"/>
</dbReference>
<dbReference type="SMART" id="SM00185">
    <property type="entry name" value="ARM"/>
    <property type="match status" value="3"/>
</dbReference>
<dbReference type="VEuPathDB" id="VectorBase:ISCP_022160"/>
<keyword evidence="2" id="KW-0879">Wnt signaling pathway</keyword>
<feature type="non-terminal residue" evidence="4">
    <location>
        <position position="1"/>
    </location>
</feature>
<dbReference type="PANTHER" id="PTHR12607:SF12">
    <property type="entry name" value="APC-LIKE, ISOFORM A-RELATED"/>
    <property type="match status" value="1"/>
</dbReference>
<dbReference type="VEuPathDB" id="VectorBase:ISCI012393"/>
<reference evidence="4 6" key="1">
    <citation type="submission" date="2008-03" db="EMBL/GenBank/DDBJ databases">
        <title>Annotation of Ixodes scapularis.</title>
        <authorList>
            <consortium name="Ixodes scapularis Genome Project Consortium"/>
            <person name="Caler E."/>
            <person name="Hannick L.I."/>
            <person name="Bidwell S."/>
            <person name="Joardar V."/>
            <person name="Thiagarajan M."/>
            <person name="Amedeo P."/>
            <person name="Galinsky K.J."/>
            <person name="Schobel S."/>
            <person name="Inman J."/>
            <person name="Hostetler J."/>
            <person name="Miller J."/>
            <person name="Hammond M."/>
            <person name="Megy K."/>
            <person name="Lawson D."/>
            <person name="Kodira C."/>
            <person name="Sutton G."/>
            <person name="Meyer J."/>
            <person name="Hill C.A."/>
            <person name="Birren B."/>
            <person name="Nene V."/>
            <person name="Collins F."/>
            <person name="Alarcon-Chaidez F."/>
            <person name="Wikel S."/>
            <person name="Strausberg R."/>
        </authorList>
    </citation>
    <scope>NUCLEOTIDE SEQUENCE [LARGE SCALE GENOMIC DNA]</scope>
    <source>
        <strain evidence="6">Wikel</strain>
        <strain evidence="4">Wikel colony</strain>
    </source>
</reference>
<organism>
    <name type="scientific">Ixodes scapularis</name>
    <name type="common">Black-legged tick</name>
    <name type="synonym">Deer tick</name>
    <dbReference type="NCBI Taxonomy" id="6945"/>
    <lineage>
        <taxon>Eukaryota</taxon>
        <taxon>Metazoa</taxon>
        <taxon>Ecdysozoa</taxon>
        <taxon>Arthropoda</taxon>
        <taxon>Chelicerata</taxon>
        <taxon>Arachnida</taxon>
        <taxon>Acari</taxon>
        <taxon>Parasitiformes</taxon>
        <taxon>Ixodida</taxon>
        <taxon>Ixodoidea</taxon>
        <taxon>Ixodidae</taxon>
        <taxon>Ixodinae</taxon>
        <taxon>Ixodes</taxon>
    </lineage>
</organism>
<dbReference type="InterPro" id="IPR026818">
    <property type="entry name" value="Apc_fam"/>
</dbReference>
<protein>
    <submittedName>
        <fullName evidence="4 5">Adenomatous polyposis coli protein, putative</fullName>
    </submittedName>
</protein>
<dbReference type="GO" id="GO:0016055">
    <property type="term" value="P:Wnt signaling pathway"/>
    <property type="evidence" value="ECO:0007669"/>
    <property type="project" value="UniProtKB-KW"/>
</dbReference>
<evidence type="ECO:0000256" key="2">
    <source>
        <dbReference type="ARBA" id="ARBA00022687"/>
    </source>
</evidence>
<sequence length="208" mass="22568">GLQAIAELIQVDQNSHGNTGDAACVTLRRYAGMALTNLTFGDGTNKALLCSMKGFMRALVSQLHSPSEDLRQVTASVLRNLSWRADSSSRETLREVGAVALLMRASMEANKEATLKSILSALWNLSAHCTANKVDICNVEGALAFLVSTLTYRSQSKTLAIVENGGGILRNVSSYIALQEEHRQTLRNYNCLQVLLQQLKSPSLTVVS</sequence>
<feature type="non-terminal residue" evidence="4">
    <location>
        <position position="208"/>
    </location>
</feature>
<dbReference type="FunFam" id="1.25.10.10:FF:001248">
    <property type="entry name" value="Adenomatous polyposis coli protein, putative"/>
    <property type="match status" value="1"/>
</dbReference>
<dbReference type="AlphaFoldDB" id="B7QC38"/>
<dbReference type="GO" id="GO:0071944">
    <property type="term" value="C:cell periphery"/>
    <property type="evidence" value="ECO:0007669"/>
    <property type="project" value="UniProtKB-ARBA"/>
</dbReference>
<reference evidence="5" key="2">
    <citation type="submission" date="2020-05" db="UniProtKB">
        <authorList>
            <consortium name="EnsemblMetazoa"/>
        </authorList>
    </citation>
    <scope>IDENTIFICATION</scope>
    <source>
        <strain evidence="5">wikel</strain>
    </source>
</reference>
<feature type="repeat" description="ARM" evidence="3">
    <location>
        <begin position="54"/>
        <end position="82"/>
    </location>
</feature>
<dbReference type="PROSITE" id="PS50176">
    <property type="entry name" value="ARM_REPEAT"/>
    <property type="match status" value="1"/>
</dbReference>
<dbReference type="EMBL" id="ABJB010473262">
    <property type="status" value="NOT_ANNOTATED_CDS"/>
    <property type="molecule type" value="Genomic_DNA"/>
</dbReference>
<evidence type="ECO:0007829" key="7">
    <source>
        <dbReference type="PeptideAtlas" id="B7QC38"/>
    </source>
</evidence>
<dbReference type="HOGENOM" id="CLU_089527_0_0_1"/>
<evidence type="ECO:0000256" key="1">
    <source>
        <dbReference type="ARBA" id="ARBA00009051"/>
    </source>
</evidence>
<dbReference type="STRING" id="6945.B7QC38"/>
<evidence type="ECO:0000256" key="3">
    <source>
        <dbReference type="PROSITE-ProRule" id="PRU00259"/>
    </source>
</evidence>
<gene>
    <name evidence="4" type="ORF">IscW_ISCW012393</name>
</gene>
<dbReference type="Proteomes" id="UP000001555">
    <property type="component" value="Unassembled WGS sequence"/>
</dbReference>
<dbReference type="EnsemblMetazoa" id="ISCW012393-RA">
    <property type="protein sequence ID" value="ISCW012393-PA"/>
    <property type="gene ID" value="ISCW012393"/>
</dbReference>
<dbReference type="PaxDb" id="6945-B7QC38"/>
<comment type="similarity">
    <text evidence="1">Belongs to the adenomatous polyposis coli (APC) family.</text>
</comment>
<dbReference type="Gene3D" id="1.25.10.10">
    <property type="entry name" value="Leucine-rich Repeat Variant"/>
    <property type="match status" value="1"/>
</dbReference>
<dbReference type="PANTHER" id="PTHR12607">
    <property type="entry name" value="ADENOMATOUS POLYPOSIS COLI PROTEIN FAMILY"/>
    <property type="match status" value="1"/>
</dbReference>
<dbReference type="GO" id="GO:0008013">
    <property type="term" value="F:beta-catenin binding"/>
    <property type="evidence" value="ECO:0007669"/>
    <property type="project" value="InterPro"/>
</dbReference>